<feature type="compositionally biased region" description="Basic and acidic residues" evidence="1">
    <location>
        <begin position="206"/>
        <end position="216"/>
    </location>
</feature>
<sequence length="226" mass="23804">MVESGTIRGGGRESGRPAAQAFAGAVHRRAPEPTVKRRPQLQSIASAAAADESDIDDDVAGSDDVGGDEGGGMVMASSGDSNIRTPIRPIHLDPTSKTSLLKIALQIPPSRSISCSAAPREPDRGQTRDSSSLPAHRPRCMPLSCIFADVLSVSCKLGRKDSLCAWCSSTSRVLRRVAGGGAGVSLRKAEESRPAKEFSDVTPVADHSHDGGHDTKDIKGEAHWWC</sequence>
<feature type="region of interest" description="Disordered" evidence="1">
    <location>
        <begin position="1"/>
        <end position="88"/>
    </location>
</feature>
<protein>
    <submittedName>
        <fullName evidence="2">Uncharacterized protein</fullName>
    </submittedName>
</protein>
<feature type="compositionally biased region" description="Acidic residues" evidence="1">
    <location>
        <begin position="51"/>
        <end position="67"/>
    </location>
</feature>
<organism evidence="2 3">
    <name type="scientific">Galerina marginata (strain CBS 339.88)</name>
    <dbReference type="NCBI Taxonomy" id="685588"/>
    <lineage>
        <taxon>Eukaryota</taxon>
        <taxon>Fungi</taxon>
        <taxon>Dikarya</taxon>
        <taxon>Basidiomycota</taxon>
        <taxon>Agaricomycotina</taxon>
        <taxon>Agaricomycetes</taxon>
        <taxon>Agaricomycetidae</taxon>
        <taxon>Agaricales</taxon>
        <taxon>Agaricineae</taxon>
        <taxon>Strophariaceae</taxon>
        <taxon>Galerina</taxon>
    </lineage>
</organism>
<accession>A0A067SDW9</accession>
<feature type="region of interest" description="Disordered" evidence="1">
    <location>
        <begin position="194"/>
        <end position="216"/>
    </location>
</feature>
<name>A0A067SDW9_GALM3</name>
<gene>
    <name evidence="2" type="ORF">GALMADRAFT_215389</name>
</gene>
<reference evidence="3" key="1">
    <citation type="journal article" date="2014" name="Proc. Natl. Acad. Sci. U.S.A.">
        <title>Extensive sampling of basidiomycete genomes demonstrates inadequacy of the white-rot/brown-rot paradigm for wood decay fungi.</title>
        <authorList>
            <person name="Riley R."/>
            <person name="Salamov A.A."/>
            <person name="Brown D.W."/>
            <person name="Nagy L.G."/>
            <person name="Floudas D."/>
            <person name="Held B.W."/>
            <person name="Levasseur A."/>
            <person name="Lombard V."/>
            <person name="Morin E."/>
            <person name="Otillar R."/>
            <person name="Lindquist E.A."/>
            <person name="Sun H."/>
            <person name="LaButti K.M."/>
            <person name="Schmutz J."/>
            <person name="Jabbour D."/>
            <person name="Luo H."/>
            <person name="Baker S.E."/>
            <person name="Pisabarro A.G."/>
            <person name="Walton J.D."/>
            <person name="Blanchette R.A."/>
            <person name="Henrissat B."/>
            <person name="Martin F."/>
            <person name="Cullen D."/>
            <person name="Hibbett D.S."/>
            <person name="Grigoriev I.V."/>
        </authorList>
    </citation>
    <scope>NUCLEOTIDE SEQUENCE [LARGE SCALE GENOMIC DNA]</scope>
    <source>
        <strain evidence="3">CBS 339.88</strain>
    </source>
</reference>
<dbReference type="AlphaFoldDB" id="A0A067SDW9"/>
<dbReference type="HOGENOM" id="CLU_1224852_0_0_1"/>
<evidence type="ECO:0000256" key="1">
    <source>
        <dbReference type="SAM" id="MobiDB-lite"/>
    </source>
</evidence>
<dbReference type="Proteomes" id="UP000027222">
    <property type="component" value="Unassembled WGS sequence"/>
</dbReference>
<dbReference type="EMBL" id="KL142404">
    <property type="protein sequence ID" value="KDR69101.1"/>
    <property type="molecule type" value="Genomic_DNA"/>
</dbReference>
<keyword evidence="3" id="KW-1185">Reference proteome</keyword>
<proteinExistence type="predicted"/>
<evidence type="ECO:0000313" key="2">
    <source>
        <dbReference type="EMBL" id="KDR69101.1"/>
    </source>
</evidence>
<feature type="region of interest" description="Disordered" evidence="1">
    <location>
        <begin position="112"/>
        <end position="135"/>
    </location>
</feature>
<evidence type="ECO:0000313" key="3">
    <source>
        <dbReference type="Proteomes" id="UP000027222"/>
    </source>
</evidence>